<evidence type="ECO:0000313" key="2">
    <source>
        <dbReference type="EMBL" id="KAF0894849.1"/>
    </source>
</evidence>
<dbReference type="AlphaFoldDB" id="A0A6G1C3P1"/>
<dbReference type="EMBL" id="SPHZ02000010">
    <property type="protein sequence ID" value="KAF0894849.1"/>
    <property type="molecule type" value="Genomic_DNA"/>
</dbReference>
<sequence length="70" mass="7323">MASRSRPSPSCSRLGRGPAQARGLMGAPATERGNRVSRSNAASRVAPRSLIADGGMAWPERAGVRKSPIH</sequence>
<feature type="compositionally biased region" description="Low complexity" evidence="1">
    <location>
        <begin position="1"/>
        <end position="18"/>
    </location>
</feature>
<accession>A0A6G1C3P1</accession>
<name>A0A6G1C3P1_9ORYZ</name>
<organism evidence="2 3">
    <name type="scientific">Oryza meyeriana var. granulata</name>
    <dbReference type="NCBI Taxonomy" id="110450"/>
    <lineage>
        <taxon>Eukaryota</taxon>
        <taxon>Viridiplantae</taxon>
        <taxon>Streptophyta</taxon>
        <taxon>Embryophyta</taxon>
        <taxon>Tracheophyta</taxon>
        <taxon>Spermatophyta</taxon>
        <taxon>Magnoliopsida</taxon>
        <taxon>Liliopsida</taxon>
        <taxon>Poales</taxon>
        <taxon>Poaceae</taxon>
        <taxon>BOP clade</taxon>
        <taxon>Oryzoideae</taxon>
        <taxon>Oryzeae</taxon>
        <taxon>Oryzinae</taxon>
        <taxon>Oryza</taxon>
        <taxon>Oryza meyeriana</taxon>
    </lineage>
</organism>
<feature type="region of interest" description="Disordered" evidence="1">
    <location>
        <begin position="1"/>
        <end position="70"/>
    </location>
</feature>
<reference evidence="2 3" key="1">
    <citation type="submission" date="2019-11" db="EMBL/GenBank/DDBJ databases">
        <title>Whole genome sequence of Oryza granulata.</title>
        <authorList>
            <person name="Li W."/>
        </authorList>
    </citation>
    <scope>NUCLEOTIDE SEQUENCE [LARGE SCALE GENOMIC DNA]</scope>
    <source>
        <strain evidence="3">cv. Menghai</strain>
        <tissue evidence="2">Leaf</tissue>
    </source>
</reference>
<dbReference type="Proteomes" id="UP000479710">
    <property type="component" value="Unassembled WGS sequence"/>
</dbReference>
<gene>
    <name evidence="2" type="ORF">E2562_004861</name>
</gene>
<evidence type="ECO:0000313" key="3">
    <source>
        <dbReference type="Proteomes" id="UP000479710"/>
    </source>
</evidence>
<evidence type="ECO:0000256" key="1">
    <source>
        <dbReference type="SAM" id="MobiDB-lite"/>
    </source>
</evidence>
<protein>
    <submittedName>
        <fullName evidence="2">Uncharacterized protein</fullName>
    </submittedName>
</protein>
<keyword evidence="3" id="KW-1185">Reference proteome</keyword>
<proteinExistence type="predicted"/>
<comment type="caution">
    <text evidence="2">The sequence shown here is derived from an EMBL/GenBank/DDBJ whole genome shotgun (WGS) entry which is preliminary data.</text>
</comment>